<name>A0A9X3MBM1_9CORY</name>
<dbReference type="Proteomes" id="UP001146430">
    <property type="component" value="Unassembled WGS sequence"/>
</dbReference>
<dbReference type="Proteomes" id="UP001185631">
    <property type="component" value="Unassembled WGS sequence"/>
</dbReference>
<dbReference type="EMBL" id="JAKMUU010000006">
    <property type="protein sequence ID" value="MCZ9307784.1"/>
    <property type="molecule type" value="Genomic_DNA"/>
</dbReference>
<proteinExistence type="predicted"/>
<evidence type="ECO:0000313" key="3">
    <source>
        <dbReference type="Proteomes" id="UP001146430"/>
    </source>
</evidence>
<organism evidence="1 3">
    <name type="scientific">Corynebacterium curieae</name>
    <dbReference type="NCBI Taxonomy" id="2913500"/>
    <lineage>
        <taxon>Bacteria</taxon>
        <taxon>Bacillati</taxon>
        <taxon>Actinomycetota</taxon>
        <taxon>Actinomycetes</taxon>
        <taxon>Mycobacteriales</taxon>
        <taxon>Corynebacteriaceae</taxon>
        <taxon>Corynebacterium</taxon>
    </lineage>
</organism>
<keyword evidence="4" id="KW-1185">Reference proteome</keyword>
<dbReference type="RefSeq" id="WP_225746395.1">
    <property type="nucleotide sequence ID" value="NZ_JAKMUU010000006.1"/>
</dbReference>
<sequence>MDLSTIQMHLDNFVNTWEGWHKVVEGLSNWVGIANAFDSFKTSLEVVDAALPALSSN</sequence>
<reference evidence="2 4" key="2">
    <citation type="submission" date="2023-08" db="EMBL/GenBank/DDBJ databases">
        <title>Genomic characterization of the C. tuberculostearicum species complex, a ubiquitous member of the human skin microbiome.</title>
        <authorList>
            <person name="Ahmed N."/>
            <person name="Deming C."/>
            <person name="Conlan S."/>
            <person name="Segre J."/>
        </authorList>
    </citation>
    <scope>NUCLEOTIDE SEQUENCE [LARGE SCALE GENOMIC DNA]</scope>
    <source>
        <strain evidence="2 4">CTNIH19</strain>
    </source>
</reference>
<evidence type="ECO:0000313" key="1">
    <source>
        <dbReference type="EMBL" id="MCZ9307784.1"/>
    </source>
</evidence>
<dbReference type="AlphaFoldDB" id="A0A9X3MBM1"/>
<evidence type="ECO:0000313" key="2">
    <source>
        <dbReference type="EMBL" id="MDV2424468.1"/>
    </source>
</evidence>
<gene>
    <name evidence="1" type="ORF">L8V01_09880</name>
    <name evidence="2" type="ORF">RAE13_08615</name>
</gene>
<accession>A0A9X3MBM1</accession>
<comment type="caution">
    <text evidence="1">The sequence shown here is derived from an EMBL/GenBank/DDBJ whole genome shotgun (WGS) entry which is preliminary data.</text>
</comment>
<evidence type="ECO:0000313" key="4">
    <source>
        <dbReference type="Proteomes" id="UP001185631"/>
    </source>
</evidence>
<reference evidence="1" key="1">
    <citation type="submission" date="2022-02" db="EMBL/GenBank/DDBJ databases">
        <title>Corynebacterium sp. from urogenital microbiome.</title>
        <authorList>
            <person name="Cappelli E.A."/>
            <person name="Ribeiro T.G."/>
            <person name="Peixe L."/>
        </authorList>
    </citation>
    <scope>NUCLEOTIDE SEQUENCE</scope>
    <source>
        <strain evidence="1">C8Ua_181</strain>
    </source>
</reference>
<protein>
    <submittedName>
        <fullName evidence="1">Uncharacterized protein</fullName>
    </submittedName>
</protein>
<dbReference type="EMBL" id="JAVBID010000010">
    <property type="protein sequence ID" value="MDV2424468.1"/>
    <property type="molecule type" value="Genomic_DNA"/>
</dbReference>